<dbReference type="AlphaFoldDB" id="A0AAV7W2X6"/>
<feature type="region of interest" description="Disordered" evidence="1">
    <location>
        <begin position="1"/>
        <end position="69"/>
    </location>
</feature>
<evidence type="ECO:0000313" key="2">
    <source>
        <dbReference type="EMBL" id="KAJ1206499.1"/>
    </source>
</evidence>
<evidence type="ECO:0000256" key="1">
    <source>
        <dbReference type="SAM" id="MobiDB-lite"/>
    </source>
</evidence>
<dbReference type="Proteomes" id="UP001066276">
    <property type="component" value="Chromosome 1_2"/>
</dbReference>
<evidence type="ECO:0000313" key="3">
    <source>
        <dbReference type="Proteomes" id="UP001066276"/>
    </source>
</evidence>
<reference evidence="2" key="1">
    <citation type="journal article" date="2022" name="bioRxiv">
        <title>Sequencing and chromosome-scale assembly of the giantPleurodeles waltlgenome.</title>
        <authorList>
            <person name="Brown T."/>
            <person name="Elewa A."/>
            <person name="Iarovenko S."/>
            <person name="Subramanian E."/>
            <person name="Araus A.J."/>
            <person name="Petzold A."/>
            <person name="Susuki M."/>
            <person name="Suzuki K.-i.T."/>
            <person name="Hayashi T."/>
            <person name="Toyoda A."/>
            <person name="Oliveira C."/>
            <person name="Osipova E."/>
            <person name="Leigh N.D."/>
            <person name="Simon A."/>
            <person name="Yun M.H."/>
        </authorList>
    </citation>
    <scope>NUCLEOTIDE SEQUENCE</scope>
    <source>
        <strain evidence="2">20211129_DDA</strain>
        <tissue evidence="2">Liver</tissue>
    </source>
</reference>
<keyword evidence="3" id="KW-1185">Reference proteome</keyword>
<organism evidence="2 3">
    <name type="scientific">Pleurodeles waltl</name>
    <name type="common">Iberian ribbed newt</name>
    <dbReference type="NCBI Taxonomy" id="8319"/>
    <lineage>
        <taxon>Eukaryota</taxon>
        <taxon>Metazoa</taxon>
        <taxon>Chordata</taxon>
        <taxon>Craniata</taxon>
        <taxon>Vertebrata</taxon>
        <taxon>Euteleostomi</taxon>
        <taxon>Amphibia</taxon>
        <taxon>Batrachia</taxon>
        <taxon>Caudata</taxon>
        <taxon>Salamandroidea</taxon>
        <taxon>Salamandridae</taxon>
        <taxon>Pleurodelinae</taxon>
        <taxon>Pleurodeles</taxon>
    </lineage>
</organism>
<gene>
    <name evidence="2" type="ORF">NDU88_001904</name>
</gene>
<dbReference type="EMBL" id="JANPWB010000002">
    <property type="protein sequence ID" value="KAJ1206499.1"/>
    <property type="molecule type" value="Genomic_DNA"/>
</dbReference>
<sequence>MMLPGARKDQMDSTQEEEEEVALSSSESPHKTTAACTEVPQHRDKEGANSGPSSTMTKAPTPPENHSGKCALQDRVLGAGAAKYMKNFVEGCQQALATAKNMVHRGTVLRGKASSFLHQSWTVGHQDHLDHFSLPPVMQDPCSSAGEGIHAADRRRSRCLLKKGSNFFTPREIPLLFWCRLKTGRPQRMRDWETITVAARS</sequence>
<accession>A0AAV7W2X6</accession>
<proteinExistence type="predicted"/>
<comment type="caution">
    <text evidence="2">The sequence shown here is derived from an EMBL/GenBank/DDBJ whole genome shotgun (WGS) entry which is preliminary data.</text>
</comment>
<name>A0AAV7W2X6_PLEWA</name>
<protein>
    <submittedName>
        <fullName evidence="2">Uncharacterized protein</fullName>
    </submittedName>
</protein>
<feature type="compositionally biased region" description="Basic and acidic residues" evidence="1">
    <location>
        <begin position="1"/>
        <end position="11"/>
    </location>
</feature>